<evidence type="ECO:0000313" key="1">
    <source>
        <dbReference type="EMBL" id="ALS22311.1"/>
    </source>
</evidence>
<keyword evidence="2" id="KW-1185">Reference proteome</keyword>
<evidence type="ECO:0000313" key="2">
    <source>
        <dbReference type="Proteomes" id="UP000061660"/>
    </source>
</evidence>
<proteinExistence type="predicted"/>
<reference evidence="2" key="1">
    <citation type="submission" date="2015-12" db="EMBL/GenBank/DDBJ databases">
        <title>Complete genome sequences of two moderately thermophilic Paenibacillus species.</title>
        <authorList>
            <person name="Butler R.III."/>
            <person name="Wang J."/>
            <person name="Stark B.C."/>
            <person name="Pombert J.-F."/>
        </authorList>
    </citation>
    <scope>NUCLEOTIDE SEQUENCE [LARGE SCALE GENOMIC DNA]</scope>
    <source>
        <strain evidence="2">32O-Y</strain>
    </source>
</reference>
<dbReference type="EMBL" id="CP013652">
    <property type="protein sequence ID" value="ALS22311.1"/>
    <property type="molecule type" value="Genomic_DNA"/>
</dbReference>
<dbReference type="KEGG" id="pnp:IJ22_19370"/>
<accession>A0A0U2VS30</accession>
<dbReference type="AlphaFoldDB" id="A0A0U2VS30"/>
<name>A0A0U2VS30_9BACL</name>
<dbReference type="Proteomes" id="UP000061660">
    <property type="component" value="Chromosome"/>
</dbReference>
<organism evidence="1 2">
    <name type="scientific">Paenibacillus naphthalenovorans</name>
    <dbReference type="NCBI Taxonomy" id="162209"/>
    <lineage>
        <taxon>Bacteria</taxon>
        <taxon>Bacillati</taxon>
        <taxon>Bacillota</taxon>
        <taxon>Bacilli</taxon>
        <taxon>Bacillales</taxon>
        <taxon>Paenibacillaceae</taxon>
        <taxon>Paenibacillus</taxon>
    </lineage>
</organism>
<sequence length="49" mass="5715">MAKFEISDAVLNNIFLFLDRVKYEGLKENRALNEIMSVLTNPIKEENDK</sequence>
<dbReference type="STRING" id="162209.IJ22_19370"/>
<dbReference type="PATRIC" id="fig|162209.4.peg.2052"/>
<gene>
    <name evidence="1" type="ORF">IJ22_19370</name>
</gene>
<protein>
    <submittedName>
        <fullName evidence="1">Uncharacterized protein</fullName>
    </submittedName>
</protein>
<dbReference type="RefSeq" id="WP_201023609.1">
    <property type="nucleotide sequence ID" value="NZ_CP013652.1"/>
</dbReference>
<reference evidence="1 2" key="2">
    <citation type="journal article" date="2016" name="Genome Announc.">
        <title>Complete Genome Sequences of Two Interactive Moderate Thermophiles, Paenibacillus napthalenovorans 32O-Y and Paenibacillus sp. 32O-W.</title>
        <authorList>
            <person name="Butler R.R.III."/>
            <person name="Wang J."/>
            <person name="Stark B.C."/>
            <person name="Pombert J.F."/>
        </authorList>
    </citation>
    <scope>NUCLEOTIDE SEQUENCE [LARGE SCALE GENOMIC DNA]</scope>
    <source>
        <strain evidence="1 2">32O-Y</strain>
    </source>
</reference>